<dbReference type="PANTHER" id="PTHR43708:SF5">
    <property type="entry name" value="CONSERVED EXPRESSED OXIDOREDUCTASE (EUROFUNG)-RELATED"/>
    <property type="match status" value="1"/>
</dbReference>
<dbReference type="Gene3D" id="3.40.50.720">
    <property type="entry name" value="NAD(P)-binding Rossmann-like Domain"/>
    <property type="match status" value="1"/>
</dbReference>
<evidence type="ECO:0000259" key="4">
    <source>
        <dbReference type="Pfam" id="PF22725"/>
    </source>
</evidence>
<dbReference type="Pfam" id="PF22725">
    <property type="entry name" value="GFO_IDH_MocA_C3"/>
    <property type="match status" value="1"/>
</dbReference>
<dbReference type="InterPro" id="IPR055170">
    <property type="entry name" value="GFO_IDH_MocA-like_dom"/>
</dbReference>
<evidence type="ECO:0000259" key="3">
    <source>
        <dbReference type="Pfam" id="PF01408"/>
    </source>
</evidence>
<keyword evidence="6" id="KW-1185">Reference proteome</keyword>
<protein>
    <submittedName>
        <fullName evidence="5">Oxidoreductase</fullName>
    </submittedName>
</protein>
<dbReference type="Gene3D" id="3.30.360.10">
    <property type="entry name" value="Dihydrodipicolinate Reductase, domain 2"/>
    <property type="match status" value="1"/>
</dbReference>
<feature type="domain" description="Gfo/Idh/MocA-like oxidoreductase N-terminal" evidence="3">
    <location>
        <begin position="7"/>
        <end position="119"/>
    </location>
</feature>
<keyword evidence="2" id="KW-0560">Oxidoreductase</keyword>
<dbReference type="Proteomes" id="UP000297739">
    <property type="component" value="Unassembled WGS sequence"/>
</dbReference>
<dbReference type="InterPro" id="IPR051317">
    <property type="entry name" value="Gfo/Idh/MocA_oxidoreduct"/>
</dbReference>
<evidence type="ECO:0000256" key="2">
    <source>
        <dbReference type="ARBA" id="ARBA00023002"/>
    </source>
</evidence>
<dbReference type="PANTHER" id="PTHR43708">
    <property type="entry name" value="CONSERVED EXPRESSED OXIDOREDUCTASE (EUROFUNG)"/>
    <property type="match status" value="1"/>
</dbReference>
<organism evidence="5 6">
    <name type="scientific">Hymenobacter elongatus</name>
    <dbReference type="NCBI Taxonomy" id="877208"/>
    <lineage>
        <taxon>Bacteria</taxon>
        <taxon>Pseudomonadati</taxon>
        <taxon>Bacteroidota</taxon>
        <taxon>Cytophagia</taxon>
        <taxon>Cytophagales</taxon>
        <taxon>Hymenobacteraceae</taxon>
        <taxon>Hymenobacter</taxon>
    </lineage>
</organism>
<dbReference type="InterPro" id="IPR000683">
    <property type="entry name" value="Gfo/Idh/MocA-like_OxRdtase_N"/>
</dbReference>
<reference evidence="5 6" key="1">
    <citation type="submission" date="2019-04" db="EMBL/GenBank/DDBJ databases">
        <authorList>
            <person name="Feng G."/>
            <person name="Zhang J."/>
            <person name="Zhu H."/>
        </authorList>
    </citation>
    <scope>NUCLEOTIDE SEQUENCE [LARGE SCALE GENOMIC DNA]</scope>
    <source>
        <strain evidence="5 6">JCM 17223</strain>
    </source>
</reference>
<comment type="similarity">
    <text evidence="1">Belongs to the Gfo/Idh/MocA family.</text>
</comment>
<sequence length="344" mass="38072">MTMTKIRTGLLAYGMSGKVFHAPFVAAHPGFELSAVTERSRKEAQQQYPGVVSYDSIDELLADDHLELVVVNTPSNTHAEFTRRALVAGKHVLLEKPVATSPDEVRELWALARHHGRHLLAYQNRRWDSDFQLVKQVVESGQLGQLLEVTFRFDRFKSTLNPKPFKEMLVPGSGLLYDLGPHLLDQVISLFGQPRHVRKTTGRFRAGTQVDDYFSLQLLYAGFTVTVASGLLIADPLPAFVLHGTRGSFRKNRSDVQEAQLVAGLSPLAPAYGLESADQAGILTVVGENDVKTTALLSAAKGNYTGLFEAVCQTIRHGAPYPIREEQLLWQNEIMAQAADVWVL</sequence>
<dbReference type="OrthoDB" id="9815825at2"/>
<dbReference type="GO" id="GO:0000166">
    <property type="term" value="F:nucleotide binding"/>
    <property type="evidence" value="ECO:0007669"/>
    <property type="project" value="InterPro"/>
</dbReference>
<evidence type="ECO:0000313" key="6">
    <source>
        <dbReference type="Proteomes" id="UP000297739"/>
    </source>
</evidence>
<proteinExistence type="inferred from homology"/>
<name>A0A4Z0PGJ5_9BACT</name>
<feature type="domain" description="GFO/IDH/MocA-like oxidoreductase" evidence="4">
    <location>
        <begin position="131"/>
        <end position="250"/>
    </location>
</feature>
<dbReference type="EMBL" id="SRLD01000038">
    <property type="protein sequence ID" value="TGE14288.1"/>
    <property type="molecule type" value="Genomic_DNA"/>
</dbReference>
<evidence type="ECO:0000313" key="5">
    <source>
        <dbReference type="EMBL" id="TGE14288.1"/>
    </source>
</evidence>
<evidence type="ECO:0000256" key="1">
    <source>
        <dbReference type="ARBA" id="ARBA00010928"/>
    </source>
</evidence>
<dbReference type="GO" id="GO:0016491">
    <property type="term" value="F:oxidoreductase activity"/>
    <property type="evidence" value="ECO:0007669"/>
    <property type="project" value="UniProtKB-KW"/>
</dbReference>
<accession>A0A4Z0PGJ5</accession>
<dbReference type="AlphaFoldDB" id="A0A4Z0PGJ5"/>
<dbReference type="InterPro" id="IPR036291">
    <property type="entry name" value="NAD(P)-bd_dom_sf"/>
</dbReference>
<gene>
    <name evidence="5" type="ORF">E5J99_16880</name>
</gene>
<dbReference type="Pfam" id="PF01408">
    <property type="entry name" value="GFO_IDH_MocA"/>
    <property type="match status" value="1"/>
</dbReference>
<dbReference type="SUPFAM" id="SSF51735">
    <property type="entry name" value="NAD(P)-binding Rossmann-fold domains"/>
    <property type="match status" value="1"/>
</dbReference>
<comment type="caution">
    <text evidence="5">The sequence shown here is derived from an EMBL/GenBank/DDBJ whole genome shotgun (WGS) entry which is preliminary data.</text>
</comment>